<protein>
    <submittedName>
        <fullName evidence="2">Uncharacterized protein</fullName>
    </submittedName>
</protein>
<dbReference type="AlphaFoldDB" id="A0A9X8WPX7"/>
<dbReference type="EMBL" id="DAEPXK010000027">
    <property type="protein sequence ID" value="HBH1542998.1"/>
    <property type="molecule type" value="Genomic_DNA"/>
</dbReference>
<gene>
    <name evidence="1" type="ORF">KRM00_002503</name>
    <name evidence="2" type="ORF">SAMEA3375112_01337</name>
</gene>
<dbReference type="EMBL" id="FUPS01000004">
    <property type="protein sequence ID" value="SJS15091.1"/>
    <property type="molecule type" value="Genomic_DNA"/>
</dbReference>
<evidence type="ECO:0000313" key="1">
    <source>
        <dbReference type="EMBL" id="HBH1542998.1"/>
    </source>
</evidence>
<proteinExistence type="predicted"/>
<accession>A0A9X8WPX7</accession>
<evidence type="ECO:0000313" key="3">
    <source>
        <dbReference type="Proteomes" id="UP000189137"/>
    </source>
</evidence>
<name>A0A9X8WPX7_CLODI</name>
<reference evidence="1" key="2">
    <citation type="journal article" date="2018" name="Genome Biol.">
        <title>SKESA: strategic k-mer extension for scrupulous assemblies.</title>
        <authorList>
            <person name="Souvorov A."/>
            <person name="Agarwala R."/>
            <person name="Lipman D.J."/>
        </authorList>
    </citation>
    <scope>NUCLEOTIDE SEQUENCE</scope>
    <source>
        <strain evidence="1">HN1000</strain>
    </source>
</reference>
<comment type="caution">
    <text evidence="2">The sequence shown here is derived from an EMBL/GenBank/DDBJ whole genome shotgun (WGS) entry which is preliminary data.</text>
</comment>
<evidence type="ECO:0000313" key="2">
    <source>
        <dbReference type="EMBL" id="SJS15091.1"/>
    </source>
</evidence>
<dbReference type="Proteomes" id="UP000878956">
    <property type="component" value="Unassembled WGS sequence"/>
</dbReference>
<reference evidence="2 3" key="1">
    <citation type="submission" date="2017-02" db="EMBL/GenBank/DDBJ databases">
        <authorList>
            <consortium name="Pathogen Informatics"/>
        </authorList>
    </citation>
    <scope>NUCLEOTIDE SEQUENCE [LARGE SCALE GENOMIC DNA]</scope>
    <source>
        <strain evidence="2 3">VRECD0157</strain>
    </source>
</reference>
<organism evidence="2 3">
    <name type="scientific">Clostridioides difficile</name>
    <name type="common">Peptoclostridium difficile</name>
    <dbReference type="NCBI Taxonomy" id="1496"/>
    <lineage>
        <taxon>Bacteria</taxon>
        <taxon>Bacillati</taxon>
        <taxon>Bacillota</taxon>
        <taxon>Clostridia</taxon>
        <taxon>Peptostreptococcales</taxon>
        <taxon>Peptostreptococcaceae</taxon>
        <taxon>Clostridioides</taxon>
    </lineage>
</organism>
<reference evidence="1" key="3">
    <citation type="submission" date="2021-06" db="EMBL/GenBank/DDBJ databases">
        <authorList>
            <consortium name="NCBI Pathogen Detection Project"/>
        </authorList>
    </citation>
    <scope>NUCLEOTIDE SEQUENCE</scope>
    <source>
        <strain evidence="1">HN1000</strain>
    </source>
</reference>
<dbReference type="Proteomes" id="UP000189137">
    <property type="component" value="Unassembled WGS sequence"/>
</dbReference>
<sequence>MKIHSIQNLTLDTRNLIKKYSLTLNEDLIWEFKHGKYHTIKYFTHKFAVKESVLALLFNIHKLCYAKIKYFESSFSKYEPYKYSYQNEFVKCEMYDMNFMFHKYSNIMIDLRNLQEIKTIEEFRLFCDYLESFEDNLQDLII</sequence>
<dbReference type="RefSeq" id="WP_021364496.1">
    <property type="nucleotide sequence ID" value="NZ_AP031492.1"/>
</dbReference>